<dbReference type="InterPro" id="IPR020598">
    <property type="entry name" value="rRNA_Ade_methylase_Trfase_N"/>
</dbReference>
<feature type="domain" description="Ribosomal RNA adenine methylase transferase N-terminal" evidence="6">
    <location>
        <begin position="21"/>
        <end position="179"/>
    </location>
</feature>
<dbReference type="Proteomes" id="UP001205185">
    <property type="component" value="Unassembled WGS sequence"/>
</dbReference>
<dbReference type="NCBIfam" id="NF000499">
    <property type="entry name" value="Erm23S_rRNA_broad"/>
    <property type="match status" value="1"/>
</dbReference>
<feature type="binding site" evidence="5">
    <location>
        <position position="40"/>
    </location>
    <ligand>
        <name>S-adenosyl-L-methionine</name>
        <dbReference type="ChEBI" id="CHEBI:59789"/>
    </ligand>
</feature>
<proteinExistence type="inferred from homology"/>
<evidence type="ECO:0000256" key="3">
    <source>
        <dbReference type="ARBA" id="ARBA00022691"/>
    </source>
</evidence>
<dbReference type="PANTHER" id="PTHR11727:SF7">
    <property type="entry name" value="DIMETHYLADENOSINE TRANSFERASE-RELATED"/>
    <property type="match status" value="1"/>
</dbReference>
<feature type="binding site" evidence="5">
    <location>
        <position position="16"/>
    </location>
    <ligand>
        <name>S-adenosyl-L-methionine</name>
        <dbReference type="ChEBI" id="CHEBI:59789"/>
    </ligand>
</feature>
<evidence type="ECO:0000256" key="1">
    <source>
        <dbReference type="ARBA" id="ARBA00022603"/>
    </source>
</evidence>
<name>A0ABT1IGB4_9PSEU</name>
<evidence type="ECO:0000259" key="6">
    <source>
        <dbReference type="SMART" id="SM00650"/>
    </source>
</evidence>
<dbReference type="CDD" id="cd02440">
    <property type="entry name" value="AdoMet_MTases"/>
    <property type="match status" value="1"/>
</dbReference>
<dbReference type="SUPFAM" id="SSF53335">
    <property type="entry name" value="S-adenosyl-L-methionine-dependent methyltransferases"/>
    <property type="match status" value="1"/>
</dbReference>
<protein>
    <submittedName>
        <fullName evidence="7">23S rRNA (Adenine-N6)-dimethyltransferase</fullName>
    </submittedName>
</protein>
<feature type="binding site" evidence="5">
    <location>
        <position position="61"/>
    </location>
    <ligand>
        <name>S-adenosyl-L-methionine</name>
        <dbReference type="ChEBI" id="CHEBI:59789"/>
    </ligand>
</feature>
<evidence type="ECO:0000256" key="4">
    <source>
        <dbReference type="ARBA" id="ARBA00022884"/>
    </source>
</evidence>
<keyword evidence="1 5" id="KW-0489">Methyltransferase</keyword>
<dbReference type="PROSITE" id="PS01131">
    <property type="entry name" value="RRNA_A_DIMETH"/>
    <property type="match status" value="1"/>
</dbReference>
<dbReference type="InterPro" id="IPR020596">
    <property type="entry name" value="rRNA_Ade_Mease_Trfase_CS"/>
</dbReference>
<evidence type="ECO:0000313" key="8">
    <source>
        <dbReference type="Proteomes" id="UP001205185"/>
    </source>
</evidence>
<keyword evidence="4 5" id="KW-0694">RNA-binding</keyword>
<evidence type="ECO:0000256" key="5">
    <source>
        <dbReference type="PROSITE-ProRule" id="PRU01026"/>
    </source>
</evidence>
<evidence type="ECO:0000256" key="2">
    <source>
        <dbReference type="ARBA" id="ARBA00022679"/>
    </source>
</evidence>
<keyword evidence="3 5" id="KW-0949">S-adenosyl-L-methionine</keyword>
<keyword evidence="2 5" id="KW-0808">Transferase</keyword>
<reference evidence="7 8" key="1">
    <citation type="submission" date="2022-06" db="EMBL/GenBank/DDBJ databases">
        <title>Genomic Encyclopedia of Archaeal and Bacterial Type Strains, Phase II (KMG-II): from individual species to whole genera.</title>
        <authorList>
            <person name="Goeker M."/>
        </authorList>
    </citation>
    <scope>NUCLEOTIDE SEQUENCE [LARGE SCALE GENOMIC DNA]</scope>
    <source>
        <strain evidence="7 8">DSM 44255</strain>
    </source>
</reference>
<dbReference type="Pfam" id="PF00398">
    <property type="entry name" value="RrnaAD"/>
    <property type="match status" value="1"/>
</dbReference>
<keyword evidence="8" id="KW-1185">Reference proteome</keyword>
<feature type="binding site" evidence="5">
    <location>
        <position position="14"/>
    </location>
    <ligand>
        <name>S-adenosyl-L-methionine</name>
        <dbReference type="ChEBI" id="CHEBI:59789"/>
    </ligand>
</feature>
<sequence length="229" mass="25955">MRTHAHGRHELGQNFLVDPATIATIVSRVRATDGPIVEIGAGDGALTLPLQHLDRPLTAVEIDPRMAERLRRRTTADVVTADFLRYPPLPRPHVLVGNLPFHQTTALLRHILRLPAWTHAVLLTQWEVARKRAAVGGATMMTAQWWPWFDFHLVARVPARAFRPHPTVDGGLFTITRRSAALVPVADRQRYQDLVHRHFTRDSRAAKHRSAHQWAELFSGGARRRARRP</sequence>
<dbReference type="PROSITE" id="PS51689">
    <property type="entry name" value="SAM_RNA_A_N6_MT"/>
    <property type="match status" value="1"/>
</dbReference>
<feature type="binding site" evidence="5">
    <location>
        <position position="82"/>
    </location>
    <ligand>
        <name>S-adenosyl-L-methionine</name>
        <dbReference type="ChEBI" id="CHEBI:59789"/>
    </ligand>
</feature>
<dbReference type="SMART" id="SM00650">
    <property type="entry name" value="rADc"/>
    <property type="match status" value="1"/>
</dbReference>
<dbReference type="EMBL" id="JAMTCO010000010">
    <property type="protein sequence ID" value="MCP2271677.1"/>
    <property type="molecule type" value="Genomic_DNA"/>
</dbReference>
<dbReference type="PANTHER" id="PTHR11727">
    <property type="entry name" value="DIMETHYLADENOSINE TRANSFERASE"/>
    <property type="match status" value="1"/>
</dbReference>
<dbReference type="InterPro" id="IPR029063">
    <property type="entry name" value="SAM-dependent_MTases_sf"/>
</dbReference>
<dbReference type="Gene3D" id="3.40.50.150">
    <property type="entry name" value="Vaccinia Virus protein VP39"/>
    <property type="match status" value="1"/>
</dbReference>
<gene>
    <name evidence="7" type="ORF">LV75_004191</name>
</gene>
<evidence type="ECO:0000313" key="7">
    <source>
        <dbReference type="EMBL" id="MCP2271677.1"/>
    </source>
</evidence>
<organism evidence="7 8">
    <name type="scientific">Actinokineospora diospyrosa</name>
    <dbReference type="NCBI Taxonomy" id="103728"/>
    <lineage>
        <taxon>Bacteria</taxon>
        <taxon>Bacillati</taxon>
        <taxon>Actinomycetota</taxon>
        <taxon>Actinomycetes</taxon>
        <taxon>Pseudonocardiales</taxon>
        <taxon>Pseudonocardiaceae</taxon>
        <taxon>Actinokineospora</taxon>
    </lineage>
</organism>
<dbReference type="InterPro" id="IPR001737">
    <property type="entry name" value="KsgA/Erm"/>
</dbReference>
<comment type="caution">
    <text evidence="7">The sequence shown here is derived from an EMBL/GenBank/DDBJ whole genome shotgun (WGS) entry which is preliminary data.</text>
</comment>
<accession>A0ABT1IGB4</accession>
<comment type="similarity">
    <text evidence="5">Belongs to the class I-like SAM-binding methyltransferase superfamily. rRNA adenine N(6)-methyltransferase family.</text>
</comment>
<feature type="binding site" evidence="5">
    <location>
        <position position="98"/>
    </location>
    <ligand>
        <name>S-adenosyl-L-methionine</name>
        <dbReference type="ChEBI" id="CHEBI:59789"/>
    </ligand>
</feature>